<feature type="compositionally biased region" description="Low complexity" evidence="1">
    <location>
        <begin position="679"/>
        <end position="690"/>
    </location>
</feature>
<feature type="transmembrane region" description="Helical" evidence="2">
    <location>
        <begin position="125"/>
        <end position="150"/>
    </location>
</feature>
<keyword evidence="4" id="KW-1185">Reference proteome</keyword>
<sequence length="834" mass="90620">MNSDPHLNSPCDNQLHQEQADTGSCAISATSVLEKRGNLSTTMLNEHLPSSAEARPPSDAAAAAAASFTTISSFSILESYKSDAHTSEAEQNGGATQLAEKSCIPLHPPTRKQKTRYCLLDLRPLPWVAFSPLAYILALAVVVIQAFLWAKEMFVTLTIFLRSGGILISKGDKHGSSTSSPMLSNHLPSGVTTTPLSAATVCVAANPSPSLAVVPLILDCKLSQVAAEAACDAPLKNTTYICSKDTSKVVRKRNIPQERDASGCLKQDIRKHKGLPSPRPTTRLLSDAARPRTSTPNGFPHLDPAMQMASPIENVLLNVTFTVLKETPTNIRKRDSPGKLTLRLRKLRASSAPRPATRFCSGKTRPGALTAIRALQLDPRGPGMLVACPLKYFRSARLRNTTFTISKSTSTHKKRDVPPASECSRRPELRARKPRAPPSSDLFSDTTRPVIPTPTRTLHLDPRVSGMVVASPRKYTRTARLRNATFTVSNNTTAVRKCDVIEERDGSRRIKRRFMKHNGSPTRSGASTTTRTPHLDPPYPGTRVACERKYCRTARWVNTTFTFSNGETTILGKRDSAQESDSSGGSRPRSTAAGAESCARTWQPDIRPGMTSSTESIFGSTSQSSDNSQTCSSIKAPLGSTSVPDLSSDCGCSSRYGDKLKTKNKSSGIDEHKKGWKAQSSISSSPPQRSGGKVKKGRRSFAAQFPPLRGDPNDTHHSDEVSRPSESSCTTSGPSVDARSSGEVDFRPSEERRVSPPYSTDLRPNSYQGGSPDYISGNNAMTGLHQQQRQELHPEHQTSPHDHLNRRSEARDRSGIMYPDQVYPDSNGSTVNLQ</sequence>
<reference evidence="3 4" key="1">
    <citation type="journal article" date="2021" name="Elife">
        <title>Chloroplast acquisition without the gene transfer in kleptoplastic sea slugs, Plakobranchus ocellatus.</title>
        <authorList>
            <person name="Maeda T."/>
            <person name="Takahashi S."/>
            <person name="Yoshida T."/>
            <person name="Shimamura S."/>
            <person name="Takaki Y."/>
            <person name="Nagai Y."/>
            <person name="Toyoda A."/>
            <person name="Suzuki Y."/>
            <person name="Arimoto A."/>
            <person name="Ishii H."/>
            <person name="Satoh N."/>
            <person name="Nishiyama T."/>
            <person name="Hasebe M."/>
            <person name="Maruyama T."/>
            <person name="Minagawa J."/>
            <person name="Obokata J."/>
            <person name="Shigenobu S."/>
        </authorList>
    </citation>
    <scope>NUCLEOTIDE SEQUENCE [LARGE SCALE GENOMIC DNA]</scope>
</reference>
<feature type="compositionally biased region" description="Polar residues" evidence="1">
    <location>
        <begin position="824"/>
        <end position="834"/>
    </location>
</feature>
<organism evidence="3 4">
    <name type="scientific">Plakobranchus ocellatus</name>
    <dbReference type="NCBI Taxonomy" id="259542"/>
    <lineage>
        <taxon>Eukaryota</taxon>
        <taxon>Metazoa</taxon>
        <taxon>Spiralia</taxon>
        <taxon>Lophotrochozoa</taxon>
        <taxon>Mollusca</taxon>
        <taxon>Gastropoda</taxon>
        <taxon>Heterobranchia</taxon>
        <taxon>Euthyneura</taxon>
        <taxon>Panpulmonata</taxon>
        <taxon>Sacoglossa</taxon>
        <taxon>Placobranchoidea</taxon>
        <taxon>Plakobranchidae</taxon>
        <taxon>Plakobranchus</taxon>
    </lineage>
</organism>
<evidence type="ECO:0000313" key="3">
    <source>
        <dbReference type="EMBL" id="GFN78559.1"/>
    </source>
</evidence>
<comment type="caution">
    <text evidence="3">The sequence shown here is derived from an EMBL/GenBank/DDBJ whole genome shotgun (WGS) entry which is preliminary data.</text>
</comment>
<dbReference type="AlphaFoldDB" id="A0AAV3Y628"/>
<feature type="region of interest" description="Disordered" evidence="1">
    <location>
        <begin position="661"/>
        <end position="834"/>
    </location>
</feature>
<feature type="compositionally biased region" description="Basic and acidic residues" evidence="1">
    <location>
        <begin position="740"/>
        <end position="754"/>
    </location>
</feature>
<keyword evidence="2" id="KW-0812">Transmembrane</keyword>
<feature type="compositionally biased region" description="Basic and acidic residues" evidence="1">
    <location>
        <begin position="711"/>
        <end position="723"/>
    </location>
</feature>
<keyword evidence="2" id="KW-0472">Membrane</keyword>
<protein>
    <submittedName>
        <fullName evidence="3">Uncharacterized protein</fullName>
    </submittedName>
</protein>
<evidence type="ECO:0000256" key="2">
    <source>
        <dbReference type="SAM" id="Phobius"/>
    </source>
</evidence>
<accession>A0AAV3Y628</accession>
<feature type="compositionally biased region" description="Polar residues" evidence="1">
    <location>
        <begin position="776"/>
        <end position="787"/>
    </location>
</feature>
<evidence type="ECO:0000313" key="4">
    <source>
        <dbReference type="Proteomes" id="UP000735302"/>
    </source>
</evidence>
<dbReference type="EMBL" id="BLXT01000591">
    <property type="protein sequence ID" value="GFN78559.1"/>
    <property type="molecule type" value="Genomic_DNA"/>
</dbReference>
<feature type="region of interest" description="Disordered" evidence="1">
    <location>
        <begin position="270"/>
        <end position="300"/>
    </location>
</feature>
<feature type="compositionally biased region" description="Polar residues" evidence="1">
    <location>
        <begin position="724"/>
        <end position="734"/>
    </location>
</feature>
<proteinExistence type="predicted"/>
<keyword evidence="2" id="KW-1133">Transmembrane helix</keyword>
<feature type="compositionally biased region" description="Polar residues" evidence="1">
    <location>
        <begin position="519"/>
        <end position="532"/>
    </location>
</feature>
<name>A0AAV3Y628_9GAST</name>
<feature type="compositionally biased region" description="Polar residues" evidence="1">
    <location>
        <begin position="579"/>
        <end position="589"/>
    </location>
</feature>
<gene>
    <name evidence="3" type="ORF">PoB_000506500</name>
</gene>
<feature type="compositionally biased region" description="Low complexity" evidence="1">
    <location>
        <begin position="620"/>
        <end position="633"/>
    </location>
</feature>
<dbReference type="Proteomes" id="UP000735302">
    <property type="component" value="Unassembled WGS sequence"/>
</dbReference>
<evidence type="ECO:0000256" key="1">
    <source>
        <dbReference type="SAM" id="MobiDB-lite"/>
    </source>
</evidence>
<feature type="region of interest" description="Disordered" evidence="1">
    <location>
        <begin position="404"/>
        <end position="457"/>
    </location>
</feature>
<feature type="compositionally biased region" description="Low complexity" evidence="1">
    <location>
        <begin position="446"/>
        <end position="457"/>
    </location>
</feature>
<feature type="compositionally biased region" description="Basic and acidic residues" evidence="1">
    <location>
        <begin position="788"/>
        <end position="814"/>
    </location>
</feature>
<feature type="region of interest" description="Disordered" evidence="1">
    <location>
        <begin position="572"/>
        <end position="649"/>
    </location>
</feature>
<feature type="region of interest" description="Disordered" evidence="1">
    <location>
        <begin position="515"/>
        <end position="543"/>
    </location>
</feature>
<feature type="compositionally biased region" description="Polar residues" evidence="1">
    <location>
        <begin position="610"/>
        <end position="619"/>
    </location>
</feature>